<dbReference type="AlphaFoldDB" id="A0A3E4QNQ0"/>
<proteinExistence type="predicted"/>
<evidence type="ECO:0000313" key="1">
    <source>
        <dbReference type="EMBL" id="RGL07281.1"/>
    </source>
</evidence>
<reference evidence="1 2" key="1">
    <citation type="submission" date="2018-08" db="EMBL/GenBank/DDBJ databases">
        <title>A genome reference for cultivated species of the human gut microbiota.</title>
        <authorList>
            <person name="Zou Y."/>
            <person name="Xue W."/>
            <person name="Luo G."/>
        </authorList>
    </citation>
    <scope>NUCLEOTIDE SEQUENCE [LARGE SCALE GENOMIC DNA]</scope>
    <source>
        <strain evidence="1 2">TF08-14</strain>
    </source>
</reference>
<dbReference type="Proteomes" id="UP000260943">
    <property type="component" value="Unassembled WGS sequence"/>
</dbReference>
<evidence type="ECO:0000313" key="2">
    <source>
        <dbReference type="Proteomes" id="UP000260943"/>
    </source>
</evidence>
<accession>A0A3E4QNQ0</accession>
<dbReference type="RefSeq" id="WP_117680385.1">
    <property type="nucleotide sequence ID" value="NZ_QSRJ01000018.1"/>
</dbReference>
<comment type="caution">
    <text evidence="1">The sequence shown here is derived from an EMBL/GenBank/DDBJ whole genome shotgun (WGS) entry which is preliminary data.</text>
</comment>
<name>A0A3E4QNQ0_9ACTN</name>
<organism evidence="1 2">
    <name type="scientific">Collinsella tanakaei</name>
    <dbReference type="NCBI Taxonomy" id="626935"/>
    <lineage>
        <taxon>Bacteria</taxon>
        <taxon>Bacillati</taxon>
        <taxon>Actinomycetota</taxon>
        <taxon>Coriobacteriia</taxon>
        <taxon>Coriobacteriales</taxon>
        <taxon>Coriobacteriaceae</taxon>
        <taxon>Collinsella</taxon>
    </lineage>
</organism>
<protein>
    <submittedName>
        <fullName evidence="1">Uncharacterized protein</fullName>
    </submittedName>
</protein>
<dbReference type="EMBL" id="QSRJ01000018">
    <property type="protein sequence ID" value="RGL07281.1"/>
    <property type="molecule type" value="Genomic_DNA"/>
</dbReference>
<sequence>MKNLEHYFGTPEAAARMEVVWHSWPFRIEVDRAWGASRCTSCHQRIADFDSEDAYRAWLDAEHDDGTISFEG</sequence>
<gene>
    <name evidence="1" type="ORF">DXC81_10725</name>
</gene>